<gene>
    <name evidence="8" type="ORF">RI129_009835</name>
</gene>
<evidence type="ECO:0000313" key="8">
    <source>
        <dbReference type="EMBL" id="KAK5641288.1"/>
    </source>
</evidence>
<evidence type="ECO:0000313" key="9">
    <source>
        <dbReference type="Proteomes" id="UP001329430"/>
    </source>
</evidence>
<proteinExistence type="inferred from homology"/>
<name>A0AAN7ZJ99_9COLE</name>
<dbReference type="InterPro" id="IPR036812">
    <property type="entry name" value="NAD(P)_OxRdtase_dom_sf"/>
</dbReference>
<accession>A0AAN7ZJ99</accession>
<dbReference type="PRINTS" id="PR00069">
    <property type="entry name" value="ALDKETRDTASE"/>
</dbReference>
<dbReference type="InterPro" id="IPR018170">
    <property type="entry name" value="Aldo/ket_reductase_CS"/>
</dbReference>
<dbReference type="PROSITE" id="PS00798">
    <property type="entry name" value="ALDOKETO_REDUCTASE_1"/>
    <property type="match status" value="1"/>
</dbReference>
<dbReference type="GO" id="GO:0016491">
    <property type="term" value="F:oxidoreductase activity"/>
    <property type="evidence" value="ECO:0007669"/>
    <property type="project" value="UniProtKB-KW"/>
</dbReference>
<feature type="site" description="Lowers pKa of active site Tyr" evidence="6">
    <location>
        <position position="84"/>
    </location>
</feature>
<dbReference type="PIRSF" id="PIRSF000097">
    <property type="entry name" value="AKR"/>
    <property type="match status" value="1"/>
</dbReference>
<comment type="similarity">
    <text evidence="1">Belongs to the aldo/keto reductase family.</text>
</comment>
<keyword evidence="9" id="KW-1185">Reference proteome</keyword>
<dbReference type="InterPro" id="IPR020471">
    <property type="entry name" value="AKR"/>
</dbReference>
<dbReference type="AlphaFoldDB" id="A0AAN7ZJ99"/>
<comment type="caution">
    <text evidence="8">The sequence shown here is derived from an EMBL/GenBank/DDBJ whole genome shotgun (WGS) entry which is preliminary data.</text>
</comment>
<dbReference type="PANTHER" id="PTHR11732">
    <property type="entry name" value="ALDO/KETO REDUCTASE"/>
    <property type="match status" value="1"/>
</dbReference>
<dbReference type="SUPFAM" id="SSF51430">
    <property type="entry name" value="NAD(P)-linked oxidoreductase"/>
    <property type="match status" value="1"/>
</dbReference>
<evidence type="ECO:0000256" key="4">
    <source>
        <dbReference type="PIRSR" id="PIRSR000097-1"/>
    </source>
</evidence>
<feature type="active site" description="Proton donor" evidence="4">
    <location>
        <position position="55"/>
    </location>
</feature>
<dbReference type="FunFam" id="3.20.20.100:FF:000006">
    <property type="entry name" value="Aldo-keto reductase family 1 member A1"/>
    <property type="match status" value="1"/>
</dbReference>
<keyword evidence="3" id="KW-0560">Oxidoreductase</keyword>
<dbReference type="Proteomes" id="UP001329430">
    <property type="component" value="Chromosome 7"/>
</dbReference>
<evidence type="ECO:0000256" key="2">
    <source>
        <dbReference type="ARBA" id="ARBA00022857"/>
    </source>
</evidence>
<evidence type="ECO:0000259" key="7">
    <source>
        <dbReference type="Pfam" id="PF00248"/>
    </source>
</evidence>
<organism evidence="8 9">
    <name type="scientific">Pyrocoelia pectoralis</name>
    <dbReference type="NCBI Taxonomy" id="417401"/>
    <lineage>
        <taxon>Eukaryota</taxon>
        <taxon>Metazoa</taxon>
        <taxon>Ecdysozoa</taxon>
        <taxon>Arthropoda</taxon>
        <taxon>Hexapoda</taxon>
        <taxon>Insecta</taxon>
        <taxon>Pterygota</taxon>
        <taxon>Neoptera</taxon>
        <taxon>Endopterygota</taxon>
        <taxon>Coleoptera</taxon>
        <taxon>Polyphaga</taxon>
        <taxon>Elateriformia</taxon>
        <taxon>Elateroidea</taxon>
        <taxon>Lampyridae</taxon>
        <taxon>Lampyrinae</taxon>
        <taxon>Pyrocoelia</taxon>
    </lineage>
</organism>
<feature type="domain" description="NADP-dependent oxidoreductase" evidence="7">
    <location>
        <begin position="22"/>
        <end position="295"/>
    </location>
</feature>
<dbReference type="InterPro" id="IPR023210">
    <property type="entry name" value="NADP_OxRdtase_dom"/>
</dbReference>
<evidence type="ECO:0000256" key="5">
    <source>
        <dbReference type="PIRSR" id="PIRSR000097-2"/>
    </source>
</evidence>
<dbReference type="PROSITE" id="PS00062">
    <property type="entry name" value="ALDOKETO_REDUCTASE_2"/>
    <property type="match status" value="1"/>
</dbReference>
<dbReference type="Pfam" id="PF00248">
    <property type="entry name" value="Aldo_ket_red"/>
    <property type="match status" value="1"/>
</dbReference>
<protein>
    <recommendedName>
        <fullName evidence="7">NADP-dependent oxidoreductase domain-containing protein</fullName>
    </recommendedName>
</protein>
<sequence>MSSICSKVPKLALNNGCEIPVVGLGTWKAKSDEICDAIKKALNMGYRHFDCAPVYNNQTEIGNTLFGAIQKNDVCRKDLFITCKLWNTFHRPDCVEIAIKQSLCDLRTSYVDLYLMHWPMAYKEGNKFIPLDSRGHVEFSNIDFVETWGAMENLVANSFAKSIGVCNFNKRQIERLMKCANIPPVINQIECHPFLNQENLKEFCNSHNIIITCNNPLGTPERFVAHNDIPSISDIPFICKMCRKYNKTASQVILKYQIQRKNIIIPRTTHCEELDEYISLFDFDINEDEMAQLGTLNRNMRYIQLIREK</sequence>
<keyword evidence="2" id="KW-0521">NADP</keyword>
<evidence type="ECO:0000256" key="1">
    <source>
        <dbReference type="ARBA" id="ARBA00007905"/>
    </source>
</evidence>
<dbReference type="Gene3D" id="3.20.20.100">
    <property type="entry name" value="NADP-dependent oxidoreductase domain"/>
    <property type="match status" value="1"/>
</dbReference>
<evidence type="ECO:0000256" key="6">
    <source>
        <dbReference type="PIRSR" id="PIRSR000097-3"/>
    </source>
</evidence>
<feature type="binding site" evidence="5">
    <location>
        <position position="117"/>
    </location>
    <ligand>
        <name>substrate</name>
    </ligand>
</feature>
<reference evidence="8 9" key="1">
    <citation type="journal article" date="2024" name="Insects">
        <title>An Improved Chromosome-Level Genome Assembly of the Firefly Pyrocoelia pectoralis.</title>
        <authorList>
            <person name="Fu X."/>
            <person name="Meyer-Rochow V.B."/>
            <person name="Ballantyne L."/>
            <person name="Zhu X."/>
        </authorList>
    </citation>
    <scope>NUCLEOTIDE SEQUENCE [LARGE SCALE GENOMIC DNA]</scope>
    <source>
        <strain evidence="8">XCY_ONT2</strain>
    </source>
</reference>
<dbReference type="EMBL" id="JAVRBK010000007">
    <property type="protein sequence ID" value="KAK5641288.1"/>
    <property type="molecule type" value="Genomic_DNA"/>
</dbReference>
<evidence type="ECO:0000256" key="3">
    <source>
        <dbReference type="ARBA" id="ARBA00023002"/>
    </source>
</evidence>